<keyword evidence="2 3" id="KW-0378">Hydrolase</keyword>
<comment type="similarity">
    <text evidence="1">Belongs to the 4-hydroxybenzoyl-CoA thioesterase family.</text>
</comment>
<reference evidence="4" key="1">
    <citation type="submission" date="2016-10" db="EMBL/GenBank/DDBJ databases">
        <authorList>
            <person name="Varghese N."/>
            <person name="Submissions S."/>
        </authorList>
    </citation>
    <scope>NUCLEOTIDE SEQUENCE [LARGE SCALE GENOMIC DNA]</scope>
    <source>
        <strain evidence="4">CGMCC 4.3525</strain>
    </source>
</reference>
<dbReference type="Pfam" id="PF13279">
    <property type="entry name" value="4HBT_2"/>
    <property type="match status" value="1"/>
</dbReference>
<dbReference type="CDD" id="cd00586">
    <property type="entry name" value="4HBT"/>
    <property type="match status" value="1"/>
</dbReference>
<protein>
    <submittedName>
        <fullName evidence="3">Acyl-CoA thioester hydrolase</fullName>
    </submittedName>
</protein>
<evidence type="ECO:0000313" key="4">
    <source>
        <dbReference type="Proteomes" id="UP000199352"/>
    </source>
</evidence>
<dbReference type="EMBL" id="FOFR01000017">
    <property type="protein sequence ID" value="SER90153.1"/>
    <property type="molecule type" value="Genomic_DNA"/>
</dbReference>
<name>A0A1H9T0J9_9PSEU</name>
<dbReference type="PIRSF" id="PIRSF003230">
    <property type="entry name" value="YbgC"/>
    <property type="match status" value="1"/>
</dbReference>
<dbReference type="Gene3D" id="3.10.129.10">
    <property type="entry name" value="Hotdog Thioesterase"/>
    <property type="match status" value="1"/>
</dbReference>
<dbReference type="InterPro" id="IPR006684">
    <property type="entry name" value="YbgC/YbaW"/>
</dbReference>
<keyword evidence="4" id="KW-1185">Reference proteome</keyword>
<dbReference type="InterPro" id="IPR050563">
    <property type="entry name" value="4-hydroxybenzoyl-CoA_TE"/>
</dbReference>
<evidence type="ECO:0000256" key="1">
    <source>
        <dbReference type="ARBA" id="ARBA00005953"/>
    </source>
</evidence>
<dbReference type="InterPro" id="IPR029069">
    <property type="entry name" value="HotDog_dom_sf"/>
</dbReference>
<proteinExistence type="inferred from homology"/>
<dbReference type="GO" id="GO:0047617">
    <property type="term" value="F:fatty acyl-CoA hydrolase activity"/>
    <property type="evidence" value="ECO:0007669"/>
    <property type="project" value="TreeGrafter"/>
</dbReference>
<dbReference type="PANTHER" id="PTHR31793:SF27">
    <property type="entry name" value="NOVEL THIOESTERASE SUPERFAMILY DOMAIN AND SAPOSIN A-TYPE DOMAIN CONTAINING PROTEIN (0610012H03RIK)"/>
    <property type="match status" value="1"/>
</dbReference>
<dbReference type="STRING" id="402600.SAMN05216188_11763"/>
<accession>A0A1H9T0J9</accession>
<dbReference type="PANTHER" id="PTHR31793">
    <property type="entry name" value="4-HYDROXYBENZOYL-COA THIOESTERASE FAMILY MEMBER"/>
    <property type="match status" value="1"/>
</dbReference>
<dbReference type="PROSITE" id="PS01328">
    <property type="entry name" value="4HBCOA_THIOESTERASE"/>
    <property type="match status" value="1"/>
</dbReference>
<dbReference type="Proteomes" id="UP000199352">
    <property type="component" value="Unassembled WGS sequence"/>
</dbReference>
<dbReference type="AlphaFoldDB" id="A0A1H9T0J9"/>
<sequence>MTTPVPVAWRHQVEHVDTDASGVVHFSRYASLVESALLDLLESTEHGLAALAAREIELVVTELKIAYRAPARYRDVLTAEIGLEHVGGTQIRACGSLYRAADGGERTVLVDARVFLAAVERSNGRPTALPAPVRQAWRGLTGHD</sequence>
<dbReference type="SUPFAM" id="SSF54637">
    <property type="entry name" value="Thioesterase/thiol ester dehydrase-isomerase"/>
    <property type="match status" value="1"/>
</dbReference>
<organism evidence="3 4">
    <name type="scientific">Lentzea xinjiangensis</name>
    <dbReference type="NCBI Taxonomy" id="402600"/>
    <lineage>
        <taxon>Bacteria</taxon>
        <taxon>Bacillati</taxon>
        <taxon>Actinomycetota</taxon>
        <taxon>Actinomycetes</taxon>
        <taxon>Pseudonocardiales</taxon>
        <taxon>Pseudonocardiaceae</taxon>
        <taxon>Lentzea</taxon>
    </lineage>
</organism>
<evidence type="ECO:0000256" key="2">
    <source>
        <dbReference type="ARBA" id="ARBA00022801"/>
    </source>
</evidence>
<evidence type="ECO:0000313" key="3">
    <source>
        <dbReference type="EMBL" id="SER90153.1"/>
    </source>
</evidence>
<dbReference type="InterPro" id="IPR008272">
    <property type="entry name" value="HB-CoA_thioesterase_AS"/>
</dbReference>
<dbReference type="RefSeq" id="WP_177221460.1">
    <property type="nucleotide sequence ID" value="NZ_FOFR01000017.1"/>
</dbReference>
<gene>
    <name evidence="3" type="ORF">SAMN05216188_11763</name>
</gene>